<reference evidence="9 11" key="1">
    <citation type="submission" date="2014-08" db="EMBL/GenBank/DDBJ databases">
        <title>Complete genome sequence of Corynebacterium flavescens OJ8(T)(=DSM 20296(T)), isolated from cheese.</title>
        <authorList>
            <person name="Ruckert C."/>
            <person name="Albersmeier A."/>
            <person name="Winkler A."/>
            <person name="Kalinowski J."/>
        </authorList>
    </citation>
    <scope>NUCLEOTIDE SEQUENCE [LARGE SCALE GENOMIC DNA]</scope>
    <source>
        <strain evidence="9 11">OJ8</strain>
    </source>
</reference>
<dbReference type="KEGG" id="cfc:CFLV_11090"/>
<dbReference type="GO" id="GO:0005829">
    <property type="term" value="C:cytosol"/>
    <property type="evidence" value="ECO:0007669"/>
    <property type="project" value="TreeGrafter"/>
</dbReference>
<accession>A0A1L7CP98</accession>
<protein>
    <recommendedName>
        <fullName evidence="3">pantoate--beta-alanine ligase (AMP-forming)</fullName>
        <ecNumber evidence="3">6.3.2.1</ecNumber>
    </recommendedName>
</protein>
<dbReference type="InterPro" id="IPR042176">
    <property type="entry name" value="Pantoate_ligase_C"/>
</dbReference>
<comment type="similarity">
    <text evidence="2">Belongs to the pantothenate synthetase family.</text>
</comment>
<reference evidence="10 12" key="2">
    <citation type="submission" date="2019-06" db="EMBL/GenBank/DDBJ databases">
        <title>Whole genome shotgun sequence of Corynebacterium flavescens NBRC 14136.</title>
        <authorList>
            <person name="Hosoyama A."/>
            <person name="Uohara A."/>
            <person name="Ohji S."/>
            <person name="Ichikawa N."/>
        </authorList>
    </citation>
    <scope>NUCLEOTIDE SEQUENCE [LARGE SCALE GENOMIC DNA]</scope>
    <source>
        <strain evidence="10 12">NBRC 14136</strain>
    </source>
</reference>
<keyword evidence="4 9" id="KW-0436">Ligase</keyword>
<dbReference type="SUPFAM" id="SSF52374">
    <property type="entry name" value="Nucleotidylyl transferase"/>
    <property type="match status" value="1"/>
</dbReference>
<dbReference type="STRING" id="28028.CFLV_11090"/>
<dbReference type="AlphaFoldDB" id="A0A1L7CP98"/>
<name>A0A1L7CP98_CORFL</name>
<dbReference type="PANTHER" id="PTHR21299:SF1">
    <property type="entry name" value="PANTOATE--BETA-ALANINE LIGASE"/>
    <property type="match status" value="1"/>
</dbReference>
<dbReference type="Pfam" id="PF02569">
    <property type="entry name" value="Pantoate_ligase"/>
    <property type="match status" value="2"/>
</dbReference>
<evidence type="ECO:0000256" key="1">
    <source>
        <dbReference type="ARBA" id="ARBA00004990"/>
    </source>
</evidence>
<comment type="pathway">
    <text evidence="1">Cofactor biosynthesis; (R)-pantothenate biosynthesis; (R)-pantothenate from (R)-pantoate and beta-alanine: step 1/1.</text>
</comment>
<dbReference type="RefSeq" id="WP_075730571.1">
    <property type="nucleotide sequence ID" value="NZ_BJNB01000004.1"/>
</dbReference>
<organism evidence="9 11">
    <name type="scientific">Corynebacterium flavescens</name>
    <dbReference type="NCBI Taxonomy" id="28028"/>
    <lineage>
        <taxon>Bacteria</taxon>
        <taxon>Bacillati</taxon>
        <taxon>Actinomycetota</taxon>
        <taxon>Actinomycetes</taxon>
        <taxon>Mycobacteriales</taxon>
        <taxon>Corynebacteriaceae</taxon>
        <taxon>Corynebacterium</taxon>
    </lineage>
</organism>
<dbReference type="Proteomes" id="UP000315353">
    <property type="component" value="Unassembled WGS sequence"/>
</dbReference>
<dbReference type="EMBL" id="BJNB01000004">
    <property type="protein sequence ID" value="GEB96969.1"/>
    <property type="molecule type" value="Genomic_DNA"/>
</dbReference>
<evidence type="ECO:0000256" key="3">
    <source>
        <dbReference type="ARBA" id="ARBA00012219"/>
    </source>
</evidence>
<keyword evidence="11" id="KW-1185">Reference proteome</keyword>
<gene>
    <name evidence="10" type="primary">panC</name>
    <name evidence="10" type="ORF">CFL01nite_04640</name>
    <name evidence="9" type="ORF">CFLV_11090</name>
</gene>
<evidence type="ECO:0000313" key="10">
    <source>
        <dbReference type="EMBL" id="GEB96969.1"/>
    </source>
</evidence>
<dbReference type="GO" id="GO:0015940">
    <property type="term" value="P:pantothenate biosynthetic process"/>
    <property type="evidence" value="ECO:0007669"/>
    <property type="project" value="UniProtKB-UniPathway"/>
</dbReference>
<evidence type="ECO:0000256" key="5">
    <source>
        <dbReference type="ARBA" id="ARBA00022655"/>
    </source>
</evidence>
<dbReference type="InterPro" id="IPR014729">
    <property type="entry name" value="Rossmann-like_a/b/a_fold"/>
</dbReference>
<dbReference type="UniPathway" id="UPA00028">
    <property type="reaction ID" value="UER00005"/>
</dbReference>
<dbReference type="OrthoDB" id="9773087at2"/>
<dbReference type="InterPro" id="IPR003721">
    <property type="entry name" value="Pantoate_ligase"/>
</dbReference>
<comment type="catalytic activity">
    <reaction evidence="8">
        <text>(R)-pantoate + beta-alanine + ATP = (R)-pantothenate + AMP + diphosphate + H(+)</text>
        <dbReference type="Rhea" id="RHEA:10912"/>
        <dbReference type="ChEBI" id="CHEBI:15378"/>
        <dbReference type="ChEBI" id="CHEBI:15980"/>
        <dbReference type="ChEBI" id="CHEBI:29032"/>
        <dbReference type="ChEBI" id="CHEBI:30616"/>
        <dbReference type="ChEBI" id="CHEBI:33019"/>
        <dbReference type="ChEBI" id="CHEBI:57966"/>
        <dbReference type="ChEBI" id="CHEBI:456215"/>
        <dbReference type="EC" id="6.3.2.1"/>
    </reaction>
</comment>
<keyword evidence="6" id="KW-0547">Nucleotide-binding</keyword>
<dbReference type="PANTHER" id="PTHR21299">
    <property type="entry name" value="CYTIDYLATE KINASE/PANTOATE-BETA-ALANINE LIGASE"/>
    <property type="match status" value="1"/>
</dbReference>
<evidence type="ECO:0000313" key="12">
    <source>
        <dbReference type="Proteomes" id="UP000315353"/>
    </source>
</evidence>
<evidence type="ECO:0000313" key="11">
    <source>
        <dbReference type="Proteomes" id="UP000185479"/>
    </source>
</evidence>
<keyword evidence="5" id="KW-0566">Pantothenate biosynthesis</keyword>
<dbReference type="Gene3D" id="3.40.50.620">
    <property type="entry name" value="HUPs"/>
    <property type="match status" value="2"/>
</dbReference>
<dbReference type="EC" id="6.3.2.1" evidence="3"/>
<keyword evidence="7" id="KW-0067">ATP-binding</keyword>
<evidence type="ECO:0000256" key="8">
    <source>
        <dbReference type="ARBA" id="ARBA00048258"/>
    </source>
</evidence>
<sequence length="260" mass="27252">MTEIVTDFERIRMVGSAYRKTGRPVALVPLGRGVHAGHIALVRAAARRRGAVVVAAVEEGVDAAALEGVDYLWFYRDLWPKGQRTQVVPLDHGLESVADLAPELARILALIGALGPSEVFVGEKDYELLVALGQAINDLHLGVRVRGVPVVRMPDGVAVSLRNAEVPATERERAGALSAALTAGAYAAEDGAQAVLSVARQVLDAAGVTPEYLALRGRDLGPAPEVGDARLLVAATIGGVRLIDNVGVPIGIGFRNIDNG</sequence>
<dbReference type="EMBL" id="CP009246">
    <property type="protein sequence ID" value="APT87645.1"/>
    <property type="molecule type" value="Genomic_DNA"/>
</dbReference>
<evidence type="ECO:0000256" key="2">
    <source>
        <dbReference type="ARBA" id="ARBA00009256"/>
    </source>
</evidence>
<evidence type="ECO:0000256" key="6">
    <source>
        <dbReference type="ARBA" id="ARBA00022741"/>
    </source>
</evidence>
<evidence type="ECO:0000313" key="9">
    <source>
        <dbReference type="EMBL" id="APT87645.1"/>
    </source>
</evidence>
<evidence type="ECO:0000256" key="4">
    <source>
        <dbReference type="ARBA" id="ARBA00022598"/>
    </source>
</evidence>
<dbReference type="Gene3D" id="3.30.1300.10">
    <property type="entry name" value="Pantoate-beta-alanine ligase, C-terminal domain"/>
    <property type="match status" value="1"/>
</dbReference>
<dbReference type="Proteomes" id="UP000185479">
    <property type="component" value="Chromosome"/>
</dbReference>
<evidence type="ECO:0000256" key="7">
    <source>
        <dbReference type="ARBA" id="ARBA00022840"/>
    </source>
</evidence>
<dbReference type="GeneID" id="82881227"/>
<proteinExistence type="inferred from homology"/>
<dbReference type="GO" id="GO:0004592">
    <property type="term" value="F:pantoate-beta-alanine ligase activity"/>
    <property type="evidence" value="ECO:0007669"/>
    <property type="project" value="UniProtKB-EC"/>
</dbReference>
<dbReference type="GO" id="GO:0005524">
    <property type="term" value="F:ATP binding"/>
    <property type="evidence" value="ECO:0007669"/>
    <property type="project" value="UniProtKB-KW"/>
</dbReference>